<gene>
    <name evidence="10" type="ORF">GCM10009126_22360</name>
</gene>
<proteinExistence type="inferred from homology"/>
<evidence type="ECO:0000313" key="10">
    <source>
        <dbReference type="EMBL" id="GAA0256717.1"/>
    </source>
</evidence>
<keyword evidence="7" id="KW-1006">Bacterial flagellum protein export</keyword>
<evidence type="ECO:0000256" key="1">
    <source>
        <dbReference type="ARBA" id="ARBA00003041"/>
    </source>
</evidence>
<evidence type="ECO:0000256" key="7">
    <source>
        <dbReference type="ARBA" id="ARBA00023225"/>
    </source>
</evidence>
<dbReference type="PANTHER" id="PTHR34982">
    <property type="entry name" value="YOP PROTEINS TRANSLOCATION PROTEIN L"/>
    <property type="match status" value="1"/>
</dbReference>
<reference evidence="10 11" key="1">
    <citation type="journal article" date="2019" name="Int. J. Syst. Evol. Microbiol.">
        <title>The Global Catalogue of Microorganisms (GCM) 10K type strain sequencing project: providing services to taxonomists for standard genome sequencing and annotation.</title>
        <authorList>
            <consortium name="The Broad Institute Genomics Platform"/>
            <consortium name="The Broad Institute Genome Sequencing Center for Infectious Disease"/>
            <person name="Wu L."/>
            <person name="Ma J."/>
        </authorList>
    </citation>
    <scope>NUCLEOTIDE SEQUENCE [LARGE SCALE GENOMIC DNA]</scope>
    <source>
        <strain evidence="10 11">JCM 16242</strain>
    </source>
</reference>
<protein>
    <recommendedName>
        <fullName evidence="3">Flagellar assembly protein FliH</fullName>
    </recommendedName>
</protein>
<feature type="domain" description="Flagellar assembly protein FliH/Type III secretion system HrpE" evidence="9">
    <location>
        <begin position="70"/>
        <end position="190"/>
    </location>
</feature>
<dbReference type="EMBL" id="BAAAFO010000003">
    <property type="protein sequence ID" value="GAA0256717.1"/>
    <property type="molecule type" value="Genomic_DNA"/>
</dbReference>
<sequence>MAAVVSGGPDFQRWELPNVGNGNLPNRRKDDPPPPTVSELEALQQQAREEGYAAGHAEGLAAARQQMQPKMARLDALCEAAARPLQSIDDRTEQELARLAIVMARRVIARELQLSPDLIARAMRQAADALPAATRELRVRLHPDDLDLLNEMGAIEGHWTTHADASLTRGGCLLESERSRLDATVEARLAAVIDAVLGDDADAEAGA</sequence>
<accession>A0ABN0UP31</accession>
<dbReference type="RefSeq" id="WP_343882854.1">
    <property type="nucleotide sequence ID" value="NZ_BAAAFO010000003.1"/>
</dbReference>
<dbReference type="InterPro" id="IPR018035">
    <property type="entry name" value="Flagellar_FliH/T3SS_HrpE"/>
</dbReference>
<dbReference type="InterPro" id="IPR051472">
    <property type="entry name" value="T3SS_Stator/FliH"/>
</dbReference>
<comment type="function">
    <text evidence="1">Needed for flagellar regrowth and assembly.</text>
</comment>
<keyword evidence="6" id="KW-0653">Protein transport</keyword>
<keyword evidence="5" id="KW-1005">Bacterial flagellum biogenesis</keyword>
<evidence type="ECO:0000256" key="3">
    <source>
        <dbReference type="ARBA" id="ARBA00016507"/>
    </source>
</evidence>
<organism evidence="10 11">
    <name type="scientific">Rhodanobacter caeni</name>
    <dbReference type="NCBI Taxonomy" id="657654"/>
    <lineage>
        <taxon>Bacteria</taxon>
        <taxon>Pseudomonadati</taxon>
        <taxon>Pseudomonadota</taxon>
        <taxon>Gammaproteobacteria</taxon>
        <taxon>Lysobacterales</taxon>
        <taxon>Rhodanobacteraceae</taxon>
        <taxon>Rhodanobacter</taxon>
    </lineage>
</organism>
<dbReference type="PANTHER" id="PTHR34982:SF1">
    <property type="entry name" value="FLAGELLAR ASSEMBLY PROTEIN FLIH"/>
    <property type="match status" value="1"/>
</dbReference>
<keyword evidence="11" id="KW-1185">Reference proteome</keyword>
<comment type="similarity">
    <text evidence="2">Belongs to the FliH family.</text>
</comment>
<evidence type="ECO:0000256" key="4">
    <source>
        <dbReference type="ARBA" id="ARBA00022448"/>
    </source>
</evidence>
<feature type="region of interest" description="Disordered" evidence="8">
    <location>
        <begin position="1"/>
        <end position="38"/>
    </location>
</feature>
<keyword evidence="4" id="KW-0813">Transport</keyword>
<evidence type="ECO:0000313" key="11">
    <source>
        <dbReference type="Proteomes" id="UP001500657"/>
    </source>
</evidence>
<evidence type="ECO:0000259" key="9">
    <source>
        <dbReference type="Pfam" id="PF02108"/>
    </source>
</evidence>
<evidence type="ECO:0000256" key="8">
    <source>
        <dbReference type="SAM" id="MobiDB-lite"/>
    </source>
</evidence>
<evidence type="ECO:0000256" key="5">
    <source>
        <dbReference type="ARBA" id="ARBA00022795"/>
    </source>
</evidence>
<dbReference type="Proteomes" id="UP001500657">
    <property type="component" value="Unassembled WGS sequence"/>
</dbReference>
<evidence type="ECO:0000256" key="6">
    <source>
        <dbReference type="ARBA" id="ARBA00022927"/>
    </source>
</evidence>
<comment type="caution">
    <text evidence="10">The sequence shown here is derived from an EMBL/GenBank/DDBJ whole genome shotgun (WGS) entry which is preliminary data.</text>
</comment>
<dbReference type="Pfam" id="PF02108">
    <property type="entry name" value="FliH"/>
    <property type="match status" value="1"/>
</dbReference>
<evidence type="ECO:0000256" key="2">
    <source>
        <dbReference type="ARBA" id="ARBA00006602"/>
    </source>
</evidence>
<name>A0ABN0UP31_9GAMM</name>